<gene>
    <name evidence="1" type="ORF">AMON00008_LOCUS60636</name>
</gene>
<sequence>MPARFGGSRGGGVAVAAAGGVPPHMMAFRAPPAYKVDAENGPAYTPPPRAAFPPAAAYASGGYTCGREVEQEMAVSAAAACAQPASLPRDRATAAAPGRSMLGTCDLCARARRTVVMGEDGRLYCKVCRLQQTGATKAWHSVAKGANMAVDSDEELVGLCRACGLPLGESVYFDEEKKATVHGECMAARILKGAQEGENALQQAAAAEKRRHREAYDIGWKAEHVPSNVVPARKLGRELSSKHGLCCLALEGDTRTLQVTESEETAAGVNLEYLSLALRVRRSEGREPLFSLDPVDLIADPERLMQAKRFEPTWLMGTSAGEVMFQADYYLKELSMGQFKQPMPGMVSCWDFADGNAAGPDWDARIWFVVLEAEVNISEDDVLIPCVKMGVEARELVSGSYEDAAVTRKDHPLVKYAEMFTQSFDAIAERVSVVYYLRELAKASALAKFLIDNGYSADSAWLHLAADTGECQMEAPRLWNRRLSGTSSGPASVQLAMQEGSTNMLWGGVDLSLQKFVFDQAKVKRVAARLCLDSTDSSACKTPGESVDGFFVY</sequence>
<evidence type="ECO:0000313" key="1">
    <source>
        <dbReference type="EMBL" id="CAE4662307.1"/>
    </source>
</evidence>
<dbReference type="EMBL" id="HBNR01084673">
    <property type="protein sequence ID" value="CAE4662307.1"/>
    <property type="molecule type" value="Transcribed_RNA"/>
</dbReference>
<accession>A0A7S4T227</accession>
<organism evidence="1">
    <name type="scientific">Alexandrium monilatum</name>
    <dbReference type="NCBI Taxonomy" id="311494"/>
    <lineage>
        <taxon>Eukaryota</taxon>
        <taxon>Sar</taxon>
        <taxon>Alveolata</taxon>
        <taxon>Dinophyceae</taxon>
        <taxon>Gonyaulacales</taxon>
        <taxon>Pyrocystaceae</taxon>
        <taxon>Alexandrium</taxon>
    </lineage>
</organism>
<protein>
    <submittedName>
        <fullName evidence="1">Uncharacterized protein</fullName>
    </submittedName>
</protein>
<name>A0A7S4T227_9DINO</name>
<proteinExistence type="predicted"/>
<reference evidence="1" key="1">
    <citation type="submission" date="2021-01" db="EMBL/GenBank/DDBJ databases">
        <authorList>
            <person name="Corre E."/>
            <person name="Pelletier E."/>
            <person name="Niang G."/>
            <person name="Scheremetjew M."/>
            <person name="Finn R."/>
            <person name="Kale V."/>
            <person name="Holt S."/>
            <person name="Cochrane G."/>
            <person name="Meng A."/>
            <person name="Brown T."/>
            <person name="Cohen L."/>
        </authorList>
    </citation>
    <scope>NUCLEOTIDE SEQUENCE</scope>
    <source>
        <strain evidence="1">CCMP3105</strain>
    </source>
</reference>
<dbReference type="AlphaFoldDB" id="A0A7S4T227"/>